<evidence type="ECO:0000313" key="3">
    <source>
        <dbReference type="EMBL" id="WVZ04755.1"/>
    </source>
</evidence>
<keyword evidence="2" id="KW-1133">Transmembrane helix</keyword>
<keyword evidence="2" id="KW-0472">Membrane</keyword>
<name>A0AAQ3N7G8_VIGMU</name>
<keyword evidence="2" id="KW-0812">Transmembrane</keyword>
<organism evidence="3 4">
    <name type="scientific">Vigna mungo</name>
    <name type="common">Black gram</name>
    <name type="synonym">Phaseolus mungo</name>
    <dbReference type="NCBI Taxonomy" id="3915"/>
    <lineage>
        <taxon>Eukaryota</taxon>
        <taxon>Viridiplantae</taxon>
        <taxon>Streptophyta</taxon>
        <taxon>Embryophyta</taxon>
        <taxon>Tracheophyta</taxon>
        <taxon>Spermatophyta</taxon>
        <taxon>Magnoliopsida</taxon>
        <taxon>eudicotyledons</taxon>
        <taxon>Gunneridae</taxon>
        <taxon>Pentapetalae</taxon>
        <taxon>rosids</taxon>
        <taxon>fabids</taxon>
        <taxon>Fabales</taxon>
        <taxon>Fabaceae</taxon>
        <taxon>Papilionoideae</taxon>
        <taxon>50 kb inversion clade</taxon>
        <taxon>NPAAA clade</taxon>
        <taxon>indigoferoid/millettioid clade</taxon>
        <taxon>Phaseoleae</taxon>
        <taxon>Vigna</taxon>
    </lineage>
</organism>
<evidence type="ECO:0000313" key="4">
    <source>
        <dbReference type="Proteomes" id="UP001374535"/>
    </source>
</evidence>
<dbReference type="AlphaFoldDB" id="A0AAQ3N7G8"/>
<evidence type="ECO:0000256" key="2">
    <source>
        <dbReference type="SAM" id="Phobius"/>
    </source>
</evidence>
<accession>A0AAQ3N7G8</accession>
<sequence length="368" mass="41906">MKEKGLRGMKEIKGWSERDEREGVERNERGGQVDFFLNIMKRLENEKKEAVLEGELLPELRDEGAREGRLELVGTSFSPPLDLLLLHPPCLSPMKVKQPLMELPTIQGRAMKWMVFAKPPWRPPMQVETTTTNEMELQPTAERCDIFRNHHLLGAPHSATETSNAKPLPSHFVAMGKKSSLFVGYVQGRYKRVSFCSFSEICACKMVEIGVRFGYTDGPSEVSSKREKVAKCKRERAFEFGKKGIKKKHQLDDEAFKPLEEVHCDVQVGREMEETEGEVRVRERLSTARKTQEILYENASVAGKRVRIARSGLIIIIIIIVVVGSSFDYESNGEEKGEKQKRVQSVSRSWRFTSIIFGFGQTRVCLVL</sequence>
<protein>
    <submittedName>
        <fullName evidence="3">Uncharacterized protein</fullName>
    </submittedName>
</protein>
<feature type="transmembrane region" description="Helical" evidence="2">
    <location>
        <begin position="308"/>
        <end position="327"/>
    </location>
</feature>
<gene>
    <name evidence="3" type="ORF">V8G54_018101</name>
</gene>
<evidence type="ECO:0000256" key="1">
    <source>
        <dbReference type="SAM" id="MobiDB-lite"/>
    </source>
</evidence>
<dbReference type="EMBL" id="CP144695">
    <property type="protein sequence ID" value="WVZ04755.1"/>
    <property type="molecule type" value="Genomic_DNA"/>
</dbReference>
<proteinExistence type="predicted"/>
<dbReference type="Proteomes" id="UP001374535">
    <property type="component" value="Chromosome 6"/>
</dbReference>
<reference evidence="3 4" key="1">
    <citation type="journal article" date="2023" name="Life. Sci Alliance">
        <title>Evolutionary insights into 3D genome organization and epigenetic landscape of Vigna mungo.</title>
        <authorList>
            <person name="Junaid A."/>
            <person name="Singh B."/>
            <person name="Bhatia S."/>
        </authorList>
    </citation>
    <scope>NUCLEOTIDE SEQUENCE [LARGE SCALE GENOMIC DNA]</scope>
    <source>
        <strain evidence="3">Urdbean</strain>
    </source>
</reference>
<feature type="region of interest" description="Disordered" evidence="1">
    <location>
        <begin position="1"/>
        <end position="26"/>
    </location>
</feature>
<keyword evidence="4" id="KW-1185">Reference proteome</keyword>